<proteinExistence type="predicted"/>
<name>A0A7S0Z8J8_9CHLO</name>
<keyword evidence="2" id="KW-0539">Nucleus</keyword>
<evidence type="ECO:0000256" key="1">
    <source>
        <dbReference type="ARBA" id="ARBA00004123"/>
    </source>
</evidence>
<dbReference type="NCBIfam" id="TIGR01053">
    <property type="entry name" value="LSD1"/>
    <property type="match status" value="3"/>
</dbReference>
<gene>
    <name evidence="5" type="ORF">OMED0930_LOCUS5135</name>
</gene>
<feature type="domain" description="Zinc finger LSD1-type" evidence="4">
    <location>
        <begin position="16"/>
        <end position="39"/>
    </location>
</feature>
<feature type="region of interest" description="Disordered" evidence="3">
    <location>
        <begin position="93"/>
        <end position="120"/>
    </location>
</feature>
<feature type="domain" description="Zinc finger LSD1-type" evidence="4">
    <location>
        <begin position="151"/>
        <end position="175"/>
    </location>
</feature>
<dbReference type="PANTHER" id="PTHR31747:SF3">
    <property type="entry name" value="PROTEIN LSD1"/>
    <property type="match status" value="1"/>
</dbReference>
<dbReference type="InterPro" id="IPR040319">
    <property type="entry name" value="LSD1-like"/>
</dbReference>
<evidence type="ECO:0000256" key="3">
    <source>
        <dbReference type="SAM" id="MobiDB-lite"/>
    </source>
</evidence>
<dbReference type="Pfam" id="PF06943">
    <property type="entry name" value="zf-LSD1"/>
    <property type="match status" value="3"/>
</dbReference>
<dbReference type="GO" id="GO:0005634">
    <property type="term" value="C:nucleus"/>
    <property type="evidence" value="ECO:0007669"/>
    <property type="project" value="UniProtKB-SubCell"/>
</dbReference>
<comment type="subcellular location">
    <subcellularLocation>
        <location evidence="1">Nucleus</location>
    </subcellularLocation>
</comment>
<dbReference type="EMBL" id="HBFO01007318">
    <property type="protein sequence ID" value="CAD8814018.1"/>
    <property type="molecule type" value="Transcribed_RNA"/>
</dbReference>
<feature type="domain" description="Zinc finger LSD1-type" evidence="4">
    <location>
        <begin position="62"/>
        <end position="86"/>
    </location>
</feature>
<accession>A0A7S0Z8J8</accession>
<evidence type="ECO:0000256" key="2">
    <source>
        <dbReference type="ARBA" id="ARBA00023242"/>
    </source>
</evidence>
<protein>
    <recommendedName>
        <fullName evidence="4">Zinc finger LSD1-type domain-containing protein</fullName>
    </recommendedName>
</protein>
<dbReference type="InterPro" id="IPR005735">
    <property type="entry name" value="Znf_LSD1"/>
</dbReference>
<evidence type="ECO:0000313" key="5">
    <source>
        <dbReference type="EMBL" id="CAD8814018.1"/>
    </source>
</evidence>
<organism evidence="5">
    <name type="scientific">Ostreococcus mediterraneus</name>
    <dbReference type="NCBI Taxonomy" id="1486918"/>
    <lineage>
        <taxon>Eukaryota</taxon>
        <taxon>Viridiplantae</taxon>
        <taxon>Chlorophyta</taxon>
        <taxon>Mamiellophyceae</taxon>
        <taxon>Mamiellales</taxon>
        <taxon>Bathycoccaceae</taxon>
        <taxon>Ostreococcus</taxon>
    </lineage>
</organism>
<evidence type="ECO:0000259" key="4">
    <source>
        <dbReference type="Pfam" id="PF06943"/>
    </source>
</evidence>
<reference evidence="5" key="1">
    <citation type="submission" date="2021-01" db="EMBL/GenBank/DDBJ databases">
        <authorList>
            <person name="Corre E."/>
            <person name="Pelletier E."/>
            <person name="Niang G."/>
            <person name="Scheremetjew M."/>
            <person name="Finn R."/>
            <person name="Kale V."/>
            <person name="Holt S."/>
            <person name="Cochrane G."/>
            <person name="Meng A."/>
            <person name="Brown T."/>
            <person name="Cohen L."/>
        </authorList>
    </citation>
    <scope>NUCLEOTIDE SEQUENCE</scope>
    <source>
        <strain evidence="5">Clade-D-RCC1621</strain>
    </source>
</reference>
<sequence>MSSAAAEISCGGDSAHGCGALLAYPRGSGAVRCALCGFVTPTHGERDVVATSRSARTAVLQCAGCDTALSHAAEATHVRCAVCDTVNVASARGGGGGNHQQPHQPSPRRLSGERPSSSTLPTYQQATIPMLLQGAALRERPVRTVMAYTECAGCLCTLMYPRGAASVRCAACGTVSSVAPTSFDGSSGSNGSFSRVSPGVKPKRAMTSKNLVVIENPPTLDARGNVVSYIAVGLKLDSDEE</sequence>
<dbReference type="AlphaFoldDB" id="A0A7S0Z8J8"/>
<dbReference type="PANTHER" id="PTHR31747">
    <property type="entry name" value="PROTEIN LSD1"/>
    <property type="match status" value="1"/>
</dbReference>